<accession>A0A8J5VGZ0</accession>
<keyword evidence="2" id="KW-0472">Membrane</keyword>
<reference evidence="3" key="2">
    <citation type="submission" date="2021-02" db="EMBL/GenBank/DDBJ databases">
        <authorList>
            <person name="Kimball J.A."/>
            <person name="Haas M.W."/>
            <person name="Macchietto M."/>
            <person name="Kono T."/>
            <person name="Duquette J."/>
            <person name="Shao M."/>
        </authorList>
    </citation>
    <scope>NUCLEOTIDE SEQUENCE</scope>
    <source>
        <tissue evidence="3">Fresh leaf tissue</tissue>
    </source>
</reference>
<dbReference type="EMBL" id="JAAALK010000283">
    <property type="protein sequence ID" value="KAG8070097.1"/>
    <property type="molecule type" value="Genomic_DNA"/>
</dbReference>
<sequence>MLAHEARRGGVLPAAVAAAGLALALVASSYLLSYLRQRLISWITPALITSRRNRRKRTPPPRSRPLGSAHCTPSSPLLPSAHAGARGSRERGQGMLEQRVQQRGTGRSSHGRGPR</sequence>
<keyword evidence="2" id="KW-1133">Transmembrane helix</keyword>
<protein>
    <submittedName>
        <fullName evidence="3">Uncharacterized protein</fullName>
    </submittedName>
</protein>
<feature type="transmembrane region" description="Helical" evidence="2">
    <location>
        <begin position="12"/>
        <end position="32"/>
    </location>
</feature>
<feature type="compositionally biased region" description="Polar residues" evidence="1">
    <location>
        <begin position="99"/>
        <end position="108"/>
    </location>
</feature>
<keyword evidence="4" id="KW-1185">Reference proteome</keyword>
<keyword evidence="2" id="KW-0812">Transmembrane</keyword>
<dbReference type="AlphaFoldDB" id="A0A8J5VGZ0"/>
<gene>
    <name evidence="3" type="ORF">GUJ93_ZPchr0006g42364</name>
</gene>
<dbReference type="Proteomes" id="UP000729402">
    <property type="component" value="Unassembled WGS sequence"/>
</dbReference>
<feature type="region of interest" description="Disordered" evidence="1">
    <location>
        <begin position="49"/>
        <end position="115"/>
    </location>
</feature>
<proteinExistence type="predicted"/>
<evidence type="ECO:0000256" key="2">
    <source>
        <dbReference type="SAM" id="Phobius"/>
    </source>
</evidence>
<reference evidence="3" key="1">
    <citation type="journal article" date="2021" name="bioRxiv">
        <title>Whole Genome Assembly and Annotation of Northern Wild Rice, Zizania palustris L., Supports a Whole Genome Duplication in the Zizania Genus.</title>
        <authorList>
            <person name="Haas M."/>
            <person name="Kono T."/>
            <person name="Macchietto M."/>
            <person name="Millas R."/>
            <person name="McGilp L."/>
            <person name="Shao M."/>
            <person name="Duquette J."/>
            <person name="Hirsch C.N."/>
            <person name="Kimball J."/>
        </authorList>
    </citation>
    <scope>NUCLEOTIDE SEQUENCE</scope>
    <source>
        <tissue evidence="3">Fresh leaf tissue</tissue>
    </source>
</reference>
<name>A0A8J5VGZ0_ZIZPA</name>
<comment type="caution">
    <text evidence="3">The sequence shown here is derived from an EMBL/GenBank/DDBJ whole genome shotgun (WGS) entry which is preliminary data.</text>
</comment>
<organism evidence="3 4">
    <name type="scientific">Zizania palustris</name>
    <name type="common">Northern wild rice</name>
    <dbReference type="NCBI Taxonomy" id="103762"/>
    <lineage>
        <taxon>Eukaryota</taxon>
        <taxon>Viridiplantae</taxon>
        <taxon>Streptophyta</taxon>
        <taxon>Embryophyta</taxon>
        <taxon>Tracheophyta</taxon>
        <taxon>Spermatophyta</taxon>
        <taxon>Magnoliopsida</taxon>
        <taxon>Liliopsida</taxon>
        <taxon>Poales</taxon>
        <taxon>Poaceae</taxon>
        <taxon>BOP clade</taxon>
        <taxon>Oryzoideae</taxon>
        <taxon>Oryzeae</taxon>
        <taxon>Zizaniinae</taxon>
        <taxon>Zizania</taxon>
    </lineage>
</organism>
<evidence type="ECO:0000313" key="4">
    <source>
        <dbReference type="Proteomes" id="UP000729402"/>
    </source>
</evidence>
<evidence type="ECO:0000313" key="3">
    <source>
        <dbReference type="EMBL" id="KAG8070097.1"/>
    </source>
</evidence>
<evidence type="ECO:0000256" key="1">
    <source>
        <dbReference type="SAM" id="MobiDB-lite"/>
    </source>
</evidence>